<feature type="region of interest" description="Disordered" evidence="6">
    <location>
        <begin position="311"/>
        <end position="332"/>
    </location>
</feature>
<dbReference type="OrthoDB" id="7340501at2759"/>
<keyword evidence="7" id="KW-1185">Reference proteome</keyword>
<dbReference type="SMART" id="SM00268">
    <property type="entry name" value="ACTIN"/>
    <property type="match status" value="1"/>
</dbReference>
<protein>
    <submittedName>
        <fullName evidence="8">Actin-related protein 5</fullName>
    </submittedName>
</protein>
<comment type="subcellular location">
    <subcellularLocation>
        <location evidence="1">Nucleus</location>
    </subcellularLocation>
</comment>
<evidence type="ECO:0000313" key="7">
    <source>
        <dbReference type="Proteomes" id="UP000694843"/>
    </source>
</evidence>
<evidence type="ECO:0000256" key="3">
    <source>
        <dbReference type="ARBA" id="ARBA00023163"/>
    </source>
</evidence>
<proteinExistence type="inferred from homology"/>
<dbReference type="PANTHER" id="PTHR11937">
    <property type="entry name" value="ACTIN"/>
    <property type="match status" value="1"/>
</dbReference>
<dbReference type="Proteomes" id="UP000694843">
    <property type="component" value="Unplaced"/>
</dbReference>
<dbReference type="SUPFAM" id="SSF53067">
    <property type="entry name" value="Actin-like ATPase domain"/>
    <property type="match status" value="2"/>
</dbReference>
<evidence type="ECO:0000256" key="1">
    <source>
        <dbReference type="ARBA" id="ARBA00004123"/>
    </source>
</evidence>
<dbReference type="CDD" id="cd10211">
    <property type="entry name" value="ASKHA_NBD_Arp5"/>
    <property type="match status" value="1"/>
</dbReference>
<dbReference type="Gene3D" id="3.30.420.40">
    <property type="match status" value="3"/>
</dbReference>
<keyword evidence="2" id="KW-0805">Transcription regulation</keyword>
<dbReference type="InterPro" id="IPR004000">
    <property type="entry name" value="Actin"/>
</dbReference>
<gene>
    <name evidence="8" type="primary">LOC108680201</name>
</gene>
<evidence type="ECO:0000256" key="6">
    <source>
        <dbReference type="SAM" id="MobiDB-lite"/>
    </source>
</evidence>
<reference evidence="8" key="1">
    <citation type="submission" date="2025-08" db="UniProtKB">
        <authorList>
            <consortium name="RefSeq"/>
        </authorList>
    </citation>
    <scope>IDENTIFICATION</scope>
    <source>
        <tissue evidence="8">Whole organism</tissue>
    </source>
</reference>
<keyword evidence="4" id="KW-0539">Nucleus</keyword>
<dbReference type="FunFam" id="3.30.420.40:FF:000122">
    <property type="entry name" value="ARP5 actin-related protein 5 homolog"/>
    <property type="match status" value="1"/>
</dbReference>
<evidence type="ECO:0000256" key="5">
    <source>
        <dbReference type="RuleBase" id="RU000487"/>
    </source>
</evidence>
<comment type="similarity">
    <text evidence="5">Belongs to the actin family.</text>
</comment>
<evidence type="ECO:0000256" key="2">
    <source>
        <dbReference type="ARBA" id="ARBA00023015"/>
    </source>
</evidence>
<feature type="region of interest" description="Disordered" evidence="6">
    <location>
        <begin position="350"/>
        <end position="372"/>
    </location>
</feature>
<evidence type="ECO:0000313" key="8">
    <source>
        <dbReference type="RefSeq" id="XP_018024464.1"/>
    </source>
</evidence>
<dbReference type="GO" id="GO:0005634">
    <property type="term" value="C:nucleus"/>
    <property type="evidence" value="ECO:0007669"/>
    <property type="project" value="UniProtKB-SubCell"/>
</dbReference>
<dbReference type="Gene3D" id="3.90.640.10">
    <property type="entry name" value="Actin, Chain A, domain 4"/>
    <property type="match status" value="2"/>
</dbReference>
<dbReference type="AlphaFoldDB" id="A0A8B7PEA0"/>
<accession>A0A8B7PEA0</accession>
<dbReference type="GeneID" id="108680201"/>
<dbReference type="RefSeq" id="XP_018024464.1">
    <property type="nucleotide sequence ID" value="XM_018168975.2"/>
</dbReference>
<organism evidence="7 8">
    <name type="scientific">Hyalella azteca</name>
    <name type="common">Amphipod</name>
    <dbReference type="NCBI Taxonomy" id="294128"/>
    <lineage>
        <taxon>Eukaryota</taxon>
        <taxon>Metazoa</taxon>
        <taxon>Ecdysozoa</taxon>
        <taxon>Arthropoda</taxon>
        <taxon>Crustacea</taxon>
        <taxon>Multicrustacea</taxon>
        <taxon>Malacostraca</taxon>
        <taxon>Eumalacostraca</taxon>
        <taxon>Peracarida</taxon>
        <taxon>Amphipoda</taxon>
        <taxon>Senticaudata</taxon>
        <taxon>Talitrida</taxon>
        <taxon>Talitroidea</taxon>
        <taxon>Hyalellidae</taxon>
        <taxon>Hyalella</taxon>
    </lineage>
</organism>
<keyword evidence="3" id="KW-0804">Transcription</keyword>
<dbReference type="KEGG" id="hazt:108680201"/>
<sequence>MDDLSSSEIYQFADARTIPDPIFPYTENLNGIPIVIDNGSFQCRVGWATQDEPCLQFRNCYAKHRKDRGKKMPATTELLVGNDISNLEAVRFQLKTAHDENVVSHYQAQELLLNYSFSHLGITDSSGIQHPIVMTEPLLNPQHCRALMSELLFECYNVPCAAYCVDGLANYYHNQEASSSSGLQDGLLVHIGHHTTHVIPILDGGADVAKSRRIKVGGHSLAKFLCRWLQLQYPHQASNITLSRAELAEDEQELERLSELCSAMSEFRQYQPEYQHALEEAGVATIEDLHKKIAAMQIKICKTRAKMAQEPVEEEGRLSPGPGGAGLPEDAEEAEEVLEAMQREWTSLHERRAARRSKRQEMAKRRTAASQERMRLISQLAKREKKDDHFGRRDEDWDVYKAINKEGGGSDSEDELERLQELTATLRQHRPHFLAEGGTQPLTEAQRNQILLTTEMIRTGEVLFQPSLVGLGQGGLADTIAYVLGLFSPADQQRLVDHVVVTGGLATMPGLVDRVRHELRAIRPFMSAFSVRAAQELIQRRMRISVEFQEELALWSSPEHCSSSGLTVQLPFAAAPATAAVDPAVQRERRREAARRLVLINARKREEKVAVNSN</sequence>
<dbReference type="CTD" id="42173"/>
<dbReference type="InterPro" id="IPR043129">
    <property type="entry name" value="ATPase_NBD"/>
</dbReference>
<name>A0A8B7PEA0_HYAAZ</name>
<dbReference type="Pfam" id="PF00022">
    <property type="entry name" value="Actin"/>
    <property type="match status" value="1"/>
</dbReference>
<evidence type="ECO:0000256" key="4">
    <source>
        <dbReference type="ARBA" id="ARBA00023242"/>
    </source>
</evidence>